<comment type="caution">
    <text evidence="18">The sequence shown here is derived from an EMBL/GenBank/DDBJ whole genome shotgun (WGS) entry which is preliminary data.</text>
</comment>
<keyword evidence="11" id="KW-0067">ATP-binding</keyword>
<dbReference type="InterPro" id="IPR005467">
    <property type="entry name" value="His_kinase_dom"/>
</dbReference>
<evidence type="ECO:0000256" key="13">
    <source>
        <dbReference type="ARBA" id="ARBA00023012"/>
    </source>
</evidence>
<comment type="subcellular location">
    <subcellularLocation>
        <location evidence="2">Cell inner membrane</location>
        <topology evidence="2">Multi-pass membrane protein</topology>
    </subcellularLocation>
</comment>
<keyword evidence="13" id="KW-0902">Two-component regulatory system</keyword>
<dbReference type="Gene3D" id="1.10.287.130">
    <property type="match status" value="1"/>
</dbReference>
<evidence type="ECO:0000256" key="7">
    <source>
        <dbReference type="ARBA" id="ARBA00022679"/>
    </source>
</evidence>
<keyword evidence="9" id="KW-0547">Nucleotide-binding</keyword>
<dbReference type="EC" id="2.7.13.3" evidence="3"/>
<gene>
    <name evidence="18" type="ORF">ACFSKQ_09060</name>
</gene>
<dbReference type="InterPro" id="IPR003660">
    <property type="entry name" value="HAMP_dom"/>
</dbReference>
<keyword evidence="5" id="KW-0997">Cell inner membrane</keyword>
<dbReference type="RefSeq" id="WP_209738438.1">
    <property type="nucleotide sequence ID" value="NZ_CP072611.1"/>
</dbReference>
<keyword evidence="10 18" id="KW-0418">Kinase</keyword>
<evidence type="ECO:0000259" key="16">
    <source>
        <dbReference type="PROSITE" id="PS50109"/>
    </source>
</evidence>
<feature type="domain" description="HAMP" evidence="17">
    <location>
        <begin position="181"/>
        <end position="233"/>
    </location>
</feature>
<keyword evidence="14 15" id="KW-0472">Membrane</keyword>
<evidence type="ECO:0000256" key="2">
    <source>
        <dbReference type="ARBA" id="ARBA00004429"/>
    </source>
</evidence>
<evidence type="ECO:0000256" key="11">
    <source>
        <dbReference type="ARBA" id="ARBA00022840"/>
    </source>
</evidence>
<keyword evidence="7" id="KW-0808">Transferase</keyword>
<dbReference type="InterPro" id="IPR003594">
    <property type="entry name" value="HATPase_dom"/>
</dbReference>
<evidence type="ECO:0000313" key="18">
    <source>
        <dbReference type="EMBL" id="MFD2237614.1"/>
    </source>
</evidence>
<dbReference type="SUPFAM" id="SSF47384">
    <property type="entry name" value="Homodimeric domain of signal transducing histidine kinase"/>
    <property type="match status" value="1"/>
</dbReference>
<dbReference type="InterPro" id="IPR004358">
    <property type="entry name" value="Sig_transdc_His_kin-like_C"/>
</dbReference>
<keyword evidence="12 15" id="KW-1133">Transmembrane helix</keyword>
<evidence type="ECO:0000256" key="3">
    <source>
        <dbReference type="ARBA" id="ARBA00012438"/>
    </source>
</evidence>
<dbReference type="Gene3D" id="3.30.565.10">
    <property type="entry name" value="Histidine kinase-like ATPase, C-terminal domain"/>
    <property type="match status" value="1"/>
</dbReference>
<evidence type="ECO:0000256" key="4">
    <source>
        <dbReference type="ARBA" id="ARBA00022475"/>
    </source>
</evidence>
<keyword evidence="4" id="KW-1003">Cell membrane</keyword>
<dbReference type="Proteomes" id="UP001597371">
    <property type="component" value="Unassembled WGS sequence"/>
</dbReference>
<dbReference type="InterPro" id="IPR050980">
    <property type="entry name" value="2C_sensor_his_kinase"/>
</dbReference>
<feature type="domain" description="Histidine kinase" evidence="16">
    <location>
        <begin position="241"/>
        <end position="439"/>
    </location>
</feature>
<dbReference type="InterPro" id="IPR036097">
    <property type="entry name" value="HisK_dim/P_sf"/>
</dbReference>
<dbReference type="InterPro" id="IPR036890">
    <property type="entry name" value="HATPase_C_sf"/>
</dbReference>
<dbReference type="PROSITE" id="PS50885">
    <property type="entry name" value="HAMP"/>
    <property type="match status" value="1"/>
</dbReference>
<evidence type="ECO:0000256" key="10">
    <source>
        <dbReference type="ARBA" id="ARBA00022777"/>
    </source>
</evidence>
<dbReference type="EMBL" id="JBHUIJ010000010">
    <property type="protein sequence ID" value="MFD2237614.1"/>
    <property type="molecule type" value="Genomic_DNA"/>
</dbReference>
<evidence type="ECO:0000259" key="17">
    <source>
        <dbReference type="PROSITE" id="PS50885"/>
    </source>
</evidence>
<evidence type="ECO:0000256" key="12">
    <source>
        <dbReference type="ARBA" id="ARBA00022989"/>
    </source>
</evidence>
<dbReference type="CDD" id="cd00082">
    <property type="entry name" value="HisKA"/>
    <property type="match status" value="1"/>
</dbReference>
<keyword evidence="8 15" id="KW-0812">Transmembrane</keyword>
<evidence type="ECO:0000256" key="5">
    <source>
        <dbReference type="ARBA" id="ARBA00022519"/>
    </source>
</evidence>
<dbReference type="PANTHER" id="PTHR44936:SF5">
    <property type="entry name" value="SENSOR HISTIDINE KINASE ENVZ"/>
    <property type="match status" value="1"/>
</dbReference>
<keyword evidence="6" id="KW-0597">Phosphoprotein</keyword>
<dbReference type="PANTHER" id="PTHR44936">
    <property type="entry name" value="SENSOR PROTEIN CREC"/>
    <property type="match status" value="1"/>
</dbReference>
<proteinExistence type="predicted"/>
<dbReference type="SMART" id="SM00388">
    <property type="entry name" value="HisKA"/>
    <property type="match status" value="1"/>
</dbReference>
<feature type="transmembrane region" description="Helical" evidence="15">
    <location>
        <begin position="161"/>
        <end position="180"/>
    </location>
</feature>
<sequence>MAFPRWLMPATIRSQMFFVILLAVVTVVTIGDYADLVQDALFPVEDIDTIADRAVMVAELMSEANAQERAWLLERASRTGLDLSLVDPDALQSMIASSPAPRLVDRWVAWLFPPDARLSPGGQWIVIDGRRAIALPIDPQSLLIVRDLPEAIETDDFTTPFTYYILSILTLLVLLSFYAARAIARPIDRIVAELDRTDGVAAERDIEEKGTIEVVKLARALNGMRRRIRSMVDMRMRMLRSVSHDLRTPLTRLRLRAERLDEEPRRAMIADIDRIDALVAETLDYLRLDAQGEGEERVDITSLLRTIESDFADVGFDVRYEGPERVIGMCKPNSLARAVTNLCDNAVKFGRTAVVSLDRSDKIIRIDVADDGPGIPPEKRALVMEPFFKLDAARGAGSGRGFGLGLSIVADIVKAHGGTMEFHDRQPRGLIVRLLLPVR</sequence>
<dbReference type="Pfam" id="PF02518">
    <property type="entry name" value="HATPase_c"/>
    <property type="match status" value="1"/>
</dbReference>
<evidence type="ECO:0000313" key="19">
    <source>
        <dbReference type="Proteomes" id="UP001597371"/>
    </source>
</evidence>
<dbReference type="InterPro" id="IPR003661">
    <property type="entry name" value="HisK_dim/P_dom"/>
</dbReference>
<dbReference type="Pfam" id="PF00512">
    <property type="entry name" value="HisKA"/>
    <property type="match status" value="1"/>
</dbReference>
<name>A0ABW5CK03_9HYPH</name>
<evidence type="ECO:0000256" key="8">
    <source>
        <dbReference type="ARBA" id="ARBA00022692"/>
    </source>
</evidence>
<keyword evidence="19" id="KW-1185">Reference proteome</keyword>
<dbReference type="GO" id="GO:0016301">
    <property type="term" value="F:kinase activity"/>
    <property type="evidence" value="ECO:0007669"/>
    <property type="project" value="UniProtKB-KW"/>
</dbReference>
<accession>A0ABW5CK03</accession>
<dbReference type="PRINTS" id="PR00344">
    <property type="entry name" value="BCTRLSENSOR"/>
</dbReference>
<evidence type="ECO:0000256" key="6">
    <source>
        <dbReference type="ARBA" id="ARBA00022553"/>
    </source>
</evidence>
<dbReference type="PROSITE" id="PS50109">
    <property type="entry name" value="HIS_KIN"/>
    <property type="match status" value="1"/>
</dbReference>
<dbReference type="SUPFAM" id="SSF55874">
    <property type="entry name" value="ATPase domain of HSP90 chaperone/DNA topoisomerase II/histidine kinase"/>
    <property type="match status" value="1"/>
</dbReference>
<reference evidence="19" key="1">
    <citation type="journal article" date="2019" name="Int. J. Syst. Evol. Microbiol.">
        <title>The Global Catalogue of Microorganisms (GCM) 10K type strain sequencing project: providing services to taxonomists for standard genome sequencing and annotation.</title>
        <authorList>
            <consortium name="The Broad Institute Genomics Platform"/>
            <consortium name="The Broad Institute Genome Sequencing Center for Infectious Disease"/>
            <person name="Wu L."/>
            <person name="Ma J."/>
        </authorList>
    </citation>
    <scope>NUCLEOTIDE SEQUENCE [LARGE SCALE GENOMIC DNA]</scope>
    <source>
        <strain evidence="19">ZS-35-S2</strain>
    </source>
</reference>
<evidence type="ECO:0000256" key="9">
    <source>
        <dbReference type="ARBA" id="ARBA00022741"/>
    </source>
</evidence>
<protein>
    <recommendedName>
        <fullName evidence="3">histidine kinase</fullName>
        <ecNumber evidence="3">2.7.13.3</ecNumber>
    </recommendedName>
</protein>
<dbReference type="CDD" id="cd00075">
    <property type="entry name" value="HATPase"/>
    <property type="match status" value="1"/>
</dbReference>
<evidence type="ECO:0000256" key="14">
    <source>
        <dbReference type="ARBA" id="ARBA00023136"/>
    </source>
</evidence>
<evidence type="ECO:0000256" key="1">
    <source>
        <dbReference type="ARBA" id="ARBA00000085"/>
    </source>
</evidence>
<dbReference type="SMART" id="SM00387">
    <property type="entry name" value="HATPase_c"/>
    <property type="match status" value="1"/>
</dbReference>
<comment type="catalytic activity">
    <reaction evidence="1">
        <text>ATP + protein L-histidine = ADP + protein N-phospho-L-histidine.</text>
        <dbReference type="EC" id="2.7.13.3"/>
    </reaction>
</comment>
<organism evidence="18 19">
    <name type="scientific">Aureimonas populi</name>
    <dbReference type="NCBI Taxonomy" id="1701758"/>
    <lineage>
        <taxon>Bacteria</taxon>
        <taxon>Pseudomonadati</taxon>
        <taxon>Pseudomonadota</taxon>
        <taxon>Alphaproteobacteria</taxon>
        <taxon>Hyphomicrobiales</taxon>
        <taxon>Aurantimonadaceae</taxon>
        <taxon>Aureimonas</taxon>
    </lineage>
</organism>
<evidence type="ECO:0000256" key="15">
    <source>
        <dbReference type="SAM" id="Phobius"/>
    </source>
</evidence>